<keyword evidence="4" id="KW-0970">Cilium biogenesis/degradation</keyword>
<feature type="region of interest" description="Disordered" evidence="10">
    <location>
        <begin position="213"/>
        <end position="250"/>
    </location>
</feature>
<feature type="compositionally biased region" description="Basic and acidic residues" evidence="10">
    <location>
        <begin position="179"/>
        <end position="192"/>
    </location>
</feature>
<accession>A0A2R6XVZ3</accession>
<organism evidence="13 14">
    <name type="scientific">Marchantia polymorpha</name>
    <name type="common">Common liverwort</name>
    <name type="synonym">Marchantia aquatica</name>
    <dbReference type="NCBI Taxonomy" id="3197"/>
    <lineage>
        <taxon>Eukaryota</taxon>
        <taxon>Viridiplantae</taxon>
        <taxon>Streptophyta</taxon>
        <taxon>Embryophyta</taxon>
        <taxon>Marchantiophyta</taxon>
        <taxon>Marchantiopsida</taxon>
        <taxon>Marchantiidae</taxon>
        <taxon>Marchantiales</taxon>
        <taxon>Marchantiaceae</taxon>
        <taxon>Marchantia</taxon>
    </lineage>
</organism>
<protein>
    <recommendedName>
        <fullName evidence="9">TRAF3-interacting protein 1</fullName>
    </recommendedName>
</protein>
<feature type="domain" description="TRAF3-interacting protein 1 N-terminal" evidence="11">
    <location>
        <begin position="3"/>
        <end position="116"/>
    </location>
</feature>
<dbReference type="OrthoDB" id="10258914at2759"/>
<dbReference type="GO" id="GO:0005930">
    <property type="term" value="C:axoneme"/>
    <property type="evidence" value="ECO:0000318"/>
    <property type="project" value="GO_Central"/>
</dbReference>
<dbReference type="InterPro" id="IPR041476">
    <property type="entry name" value="TRAF3IP1_C"/>
</dbReference>
<dbReference type="EMBL" id="KZ772673">
    <property type="protein sequence ID" value="PTQ50268.1"/>
    <property type="molecule type" value="Genomic_DNA"/>
</dbReference>
<dbReference type="GO" id="GO:0008017">
    <property type="term" value="F:microtubule binding"/>
    <property type="evidence" value="ECO:0007669"/>
    <property type="project" value="InterPro"/>
</dbReference>
<keyword evidence="5" id="KW-0175">Coiled coil</keyword>
<dbReference type="Pfam" id="PF10243">
    <property type="entry name" value="MIP-T3"/>
    <property type="match status" value="1"/>
</dbReference>
<evidence type="ECO:0000259" key="11">
    <source>
        <dbReference type="Pfam" id="PF10243"/>
    </source>
</evidence>
<keyword evidence="7" id="KW-0966">Cell projection</keyword>
<feature type="region of interest" description="Disordered" evidence="10">
    <location>
        <begin position="366"/>
        <end position="385"/>
    </location>
</feature>
<evidence type="ECO:0000256" key="3">
    <source>
        <dbReference type="ARBA" id="ARBA00022490"/>
    </source>
</evidence>
<keyword evidence="3" id="KW-0963">Cytoplasm</keyword>
<feature type="region of interest" description="Disordered" evidence="10">
    <location>
        <begin position="285"/>
        <end position="319"/>
    </location>
</feature>
<evidence type="ECO:0000313" key="13">
    <source>
        <dbReference type="EMBL" id="PTQ50268.1"/>
    </source>
</evidence>
<evidence type="ECO:0000256" key="7">
    <source>
        <dbReference type="ARBA" id="ARBA00023273"/>
    </source>
</evidence>
<feature type="compositionally biased region" description="Low complexity" evidence="10">
    <location>
        <begin position="215"/>
        <end position="225"/>
    </location>
</feature>
<feature type="compositionally biased region" description="Polar residues" evidence="10">
    <location>
        <begin position="233"/>
        <end position="244"/>
    </location>
</feature>
<dbReference type="FunFam" id="1.10.418.50:FF:000001">
    <property type="entry name" value="TRAF3-interacting protein 1 isoform X1"/>
    <property type="match status" value="1"/>
</dbReference>
<dbReference type="InterPro" id="IPR040468">
    <property type="entry name" value="TRAF3IP1_N"/>
</dbReference>
<keyword evidence="14" id="KW-1185">Reference proteome</keyword>
<evidence type="ECO:0000256" key="4">
    <source>
        <dbReference type="ARBA" id="ARBA00022794"/>
    </source>
</evidence>
<evidence type="ECO:0000256" key="9">
    <source>
        <dbReference type="ARBA" id="ARBA00070492"/>
    </source>
</evidence>
<dbReference type="Pfam" id="PF17749">
    <property type="entry name" value="MIP-T3_C"/>
    <property type="match status" value="1"/>
</dbReference>
<dbReference type="Proteomes" id="UP000244005">
    <property type="component" value="Unassembled WGS sequence"/>
</dbReference>
<dbReference type="GO" id="GO:0048513">
    <property type="term" value="P:animal organ development"/>
    <property type="evidence" value="ECO:0007669"/>
    <property type="project" value="UniProtKB-ARBA"/>
</dbReference>
<feature type="domain" description="TRAF3-interacting protein 1 C-terminal" evidence="12">
    <location>
        <begin position="461"/>
        <end position="619"/>
    </location>
</feature>
<keyword evidence="6" id="KW-0206">Cytoskeleton</keyword>
<proteinExistence type="inferred from homology"/>
<dbReference type="OMA" id="FRFLMDV"/>
<evidence type="ECO:0000256" key="8">
    <source>
        <dbReference type="ARBA" id="ARBA00043971"/>
    </source>
</evidence>
<dbReference type="PANTHER" id="PTHR31363:SF0">
    <property type="entry name" value="TRAF3-INTERACTING PROTEIN 1"/>
    <property type="match status" value="1"/>
</dbReference>
<dbReference type="InterPro" id="IPR018799">
    <property type="entry name" value="TRAF3IP1"/>
</dbReference>
<evidence type="ECO:0000259" key="12">
    <source>
        <dbReference type="Pfam" id="PF17749"/>
    </source>
</evidence>
<evidence type="ECO:0000256" key="6">
    <source>
        <dbReference type="ARBA" id="ARBA00023212"/>
    </source>
</evidence>
<feature type="compositionally biased region" description="Polar residues" evidence="10">
    <location>
        <begin position="366"/>
        <end position="376"/>
    </location>
</feature>
<comment type="similarity">
    <text evidence="8">Belongs to the TRAF3IP1 family.</text>
</comment>
<evidence type="ECO:0000256" key="1">
    <source>
        <dbReference type="ARBA" id="ARBA00004120"/>
    </source>
</evidence>
<dbReference type="PANTHER" id="PTHR31363">
    <property type="entry name" value="TRAF3-INTERACTING PROTEIN 1"/>
    <property type="match status" value="1"/>
</dbReference>
<evidence type="ECO:0000256" key="10">
    <source>
        <dbReference type="SAM" id="MobiDB-lite"/>
    </source>
</evidence>
<sequence length="640" mass="70400">MEYWEPTQKVLQGEPPLVRRPKLTEALLKKPPFRFLHDVISELCRQTGFARGLFTADELISTNIKEKESKVAYLWKIVDCVGITLNTNVPARPLKIVAGLEPEQTNVFLQMLAAATMVDRQHSERAVARVLAGEKQPPPSHSGLEWIQLLSEAMTARDASLASEQQLPQTPDSEIEATQTRDKESSSTKRLPDGSTIMGLTDMEPASHQVPKVFSSCRSGGISSSDQERVDEQSLNASLETSPTLPEFVPTPHAVPRAIYNLSSELSPAFTRRTTSKEITPKIVRQSRPAPAPGCGSNSEASIKTTAVTDTSQPSPRAPASVGLYARLVSAVPSCNETKETAAVEDSVAPTPRLCSTPRFRAPAVCTSQRPQSARPQSARKAPPVVRSALDKGGAKEAQATLLERPASARLICMNAPPSEPVRKPSFLLAAEVNEDEQENMPILLPPPSMQETTVLTSVEGAGKLVRDILEHTTDLSEQEDEHGGCSDGAEETGIILGQIRGTSMKKGDVQSRKEEIRKLREAVQVLCQTVNPLGKSIDHLQEDTEIMIKEYQFWIKERDTYAVKVEEEKRITEEMLQAESGKVLELDEEIRRQNQLIISLKAQILRNDDNIGKLLRKITNKTNRWISLPSGRSDQGVAK</sequence>
<dbReference type="GO" id="GO:0060271">
    <property type="term" value="P:cilium assembly"/>
    <property type="evidence" value="ECO:0000318"/>
    <property type="project" value="GO_Central"/>
</dbReference>
<dbReference type="GO" id="GO:0036064">
    <property type="term" value="C:ciliary basal body"/>
    <property type="evidence" value="ECO:0000318"/>
    <property type="project" value="GO_Central"/>
</dbReference>
<dbReference type="AlphaFoldDB" id="A0A2R6XVZ3"/>
<dbReference type="InterPro" id="IPR042576">
    <property type="entry name" value="TRAF3IP1_N_sf"/>
</dbReference>
<dbReference type="Gene3D" id="1.10.418.50">
    <property type="entry name" value="Microtubule-binding protein MIP-T3"/>
    <property type="match status" value="1"/>
</dbReference>
<dbReference type="GO" id="GO:0030992">
    <property type="term" value="C:intraciliary transport particle B"/>
    <property type="evidence" value="ECO:0000318"/>
    <property type="project" value="GO_Central"/>
</dbReference>
<dbReference type="GO" id="GO:0042073">
    <property type="term" value="P:intraciliary transport"/>
    <property type="evidence" value="ECO:0000318"/>
    <property type="project" value="GO_Central"/>
</dbReference>
<feature type="compositionally biased region" description="Polar residues" evidence="10">
    <location>
        <begin position="296"/>
        <end position="315"/>
    </location>
</feature>
<name>A0A2R6XVZ3_MARPO</name>
<evidence type="ECO:0000256" key="2">
    <source>
        <dbReference type="ARBA" id="ARBA00004430"/>
    </source>
</evidence>
<evidence type="ECO:0000256" key="5">
    <source>
        <dbReference type="ARBA" id="ARBA00023054"/>
    </source>
</evidence>
<dbReference type="GO" id="GO:0048731">
    <property type="term" value="P:system development"/>
    <property type="evidence" value="ECO:0007669"/>
    <property type="project" value="UniProtKB-ARBA"/>
</dbReference>
<gene>
    <name evidence="13" type="ORF">MARPO_0001s0288</name>
</gene>
<dbReference type="Gramene" id="Mp1g19490.1">
    <property type="protein sequence ID" value="Mp1g19490.1.cds"/>
    <property type="gene ID" value="Mp1g19490"/>
</dbReference>
<feature type="compositionally biased region" description="Polar residues" evidence="10">
    <location>
        <begin position="162"/>
        <end position="178"/>
    </location>
</feature>
<evidence type="ECO:0000313" key="14">
    <source>
        <dbReference type="Proteomes" id="UP000244005"/>
    </source>
</evidence>
<dbReference type="GO" id="GO:0070507">
    <property type="term" value="P:regulation of microtubule cytoskeleton organization"/>
    <property type="evidence" value="ECO:0000318"/>
    <property type="project" value="GO_Central"/>
</dbReference>
<feature type="region of interest" description="Disordered" evidence="10">
    <location>
        <begin position="158"/>
        <end position="201"/>
    </location>
</feature>
<reference evidence="14" key="1">
    <citation type="journal article" date="2017" name="Cell">
        <title>Insights into land plant evolution garnered from the Marchantia polymorpha genome.</title>
        <authorList>
            <person name="Bowman J.L."/>
            <person name="Kohchi T."/>
            <person name="Yamato K.T."/>
            <person name="Jenkins J."/>
            <person name="Shu S."/>
            <person name="Ishizaki K."/>
            <person name="Yamaoka S."/>
            <person name="Nishihama R."/>
            <person name="Nakamura Y."/>
            <person name="Berger F."/>
            <person name="Adam C."/>
            <person name="Aki S.S."/>
            <person name="Althoff F."/>
            <person name="Araki T."/>
            <person name="Arteaga-Vazquez M.A."/>
            <person name="Balasubrmanian S."/>
            <person name="Barry K."/>
            <person name="Bauer D."/>
            <person name="Boehm C.R."/>
            <person name="Briginshaw L."/>
            <person name="Caballero-Perez J."/>
            <person name="Catarino B."/>
            <person name="Chen F."/>
            <person name="Chiyoda S."/>
            <person name="Chovatia M."/>
            <person name="Davies K.M."/>
            <person name="Delmans M."/>
            <person name="Demura T."/>
            <person name="Dierschke T."/>
            <person name="Dolan L."/>
            <person name="Dorantes-Acosta A.E."/>
            <person name="Eklund D.M."/>
            <person name="Florent S.N."/>
            <person name="Flores-Sandoval E."/>
            <person name="Fujiyama A."/>
            <person name="Fukuzawa H."/>
            <person name="Galik B."/>
            <person name="Grimanelli D."/>
            <person name="Grimwood J."/>
            <person name="Grossniklaus U."/>
            <person name="Hamada T."/>
            <person name="Haseloff J."/>
            <person name="Hetherington A.J."/>
            <person name="Higo A."/>
            <person name="Hirakawa Y."/>
            <person name="Hundley H.N."/>
            <person name="Ikeda Y."/>
            <person name="Inoue K."/>
            <person name="Inoue S.I."/>
            <person name="Ishida S."/>
            <person name="Jia Q."/>
            <person name="Kakita M."/>
            <person name="Kanazawa T."/>
            <person name="Kawai Y."/>
            <person name="Kawashima T."/>
            <person name="Kennedy M."/>
            <person name="Kinose K."/>
            <person name="Kinoshita T."/>
            <person name="Kohara Y."/>
            <person name="Koide E."/>
            <person name="Komatsu K."/>
            <person name="Kopischke S."/>
            <person name="Kubo M."/>
            <person name="Kyozuka J."/>
            <person name="Lagercrantz U."/>
            <person name="Lin S.S."/>
            <person name="Lindquist E."/>
            <person name="Lipzen A.M."/>
            <person name="Lu C.W."/>
            <person name="De Luna E."/>
            <person name="Martienssen R.A."/>
            <person name="Minamino N."/>
            <person name="Mizutani M."/>
            <person name="Mizutani M."/>
            <person name="Mochizuki N."/>
            <person name="Monte I."/>
            <person name="Mosher R."/>
            <person name="Nagasaki H."/>
            <person name="Nakagami H."/>
            <person name="Naramoto S."/>
            <person name="Nishitani K."/>
            <person name="Ohtani M."/>
            <person name="Okamoto T."/>
            <person name="Okumura M."/>
            <person name="Phillips J."/>
            <person name="Pollak B."/>
            <person name="Reinders A."/>
            <person name="Rovekamp M."/>
            <person name="Sano R."/>
            <person name="Sawa S."/>
            <person name="Schmid M.W."/>
            <person name="Shirakawa M."/>
            <person name="Solano R."/>
            <person name="Spunde A."/>
            <person name="Suetsugu N."/>
            <person name="Sugano S."/>
            <person name="Sugiyama A."/>
            <person name="Sun R."/>
            <person name="Suzuki Y."/>
            <person name="Takenaka M."/>
            <person name="Takezawa D."/>
            <person name="Tomogane H."/>
            <person name="Tsuzuki M."/>
            <person name="Ueda T."/>
            <person name="Umeda M."/>
            <person name="Ward J.M."/>
            <person name="Watanabe Y."/>
            <person name="Yazaki K."/>
            <person name="Yokoyama R."/>
            <person name="Yoshitake Y."/>
            <person name="Yotsui I."/>
            <person name="Zachgo S."/>
            <person name="Schmutz J."/>
        </authorList>
    </citation>
    <scope>NUCLEOTIDE SEQUENCE [LARGE SCALE GENOMIC DNA]</scope>
    <source>
        <strain evidence="14">Tak-1</strain>
    </source>
</reference>
<comment type="subcellular location">
    <subcellularLocation>
        <location evidence="2">Cytoplasm</location>
        <location evidence="2">Cytoskeleton</location>
        <location evidence="2">Cilium axoneme</location>
    </subcellularLocation>
    <subcellularLocation>
        <location evidence="1">Cytoplasm</location>
        <location evidence="1">Cytoskeleton</location>
        <location evidence="1">Cilium basal body</location>
    </subcellularLocation>
</comment>